<evidence type="ECO:0000313" key="9">
    <source>
        <dbReference type="Proteomes" id="UP001142489"/>
    </source>
</evidence>
<dbReference type="InterPro" id="IPR050939">
    <property type="entry name" value="Olfactory_GPCR1"/>
</dbReference>
<evidence type="ECO:0000256" key="3">
    <source>
        <dbReference type="ARBA" id="ARBA00022606"/>
    </source>
</evidence>
<evidence type="ECO:0000256" key="1">
    <source>
        <dbReference type="ARBA" id="ARBA00004651"/>
    </source>
</evidence>
<dbReference type="EMBL" id="JAPFRF010000019">
    <property type="protein sequence ID" value="KAJ7307152.1"/>
    <property type="molecule type" value="Genomic_DNA"/>
</dbReference>
<dbReference type="PANTHER" id="PTHR24242">
    <property type="entry name" value="G-PROTEIN COUPLED RECEPTOR"/>
    <property type="match status" value="1"/>
</dbReference>
<keyword evidence="4" id="KW-0552">Olfaction</keyword>
<dbReference type="Proteomes" id="UP001142489">
    <property type="component" value="Unassembled WGS sequence"/>
</dbReference>
<proteinExistence type="predicted"/>
<feature type="transmembrane region" description="Helical" evidence="7">
    <location>
        <begin position="42"/>
        <end position="66"/>
    </location>
</feature>
<protein>
    <submittedName>
        <fullName evidence="8">Uncharacterized protein</fullName>
    </submittedName>
</protein>
<accession>A0A9Q0X9H1</accession>
<comment type="caution">
    <text evidence="8">The sequence shown here is derived from an EMBL/GenBank/DDBJ whole genome shotgun (WGS) entry which is preliminary data.</text>
</comment>
<keyword evidence="3" id="KW-0716">Sensory transduction</keyword>
<keyword evidence="9" id="KW-1185">Reference proteome</keyword>
<dbReference type="GO" id="GO:0005886">
    <property type="term" value="C:plasma membrane"/>
    <property type="evidence" value="ECO:0007669"/>
    <property type="project" value="UniProtKB-SubCell"/>
</dbReference>
<evidence type="ECO:0000256" key="7">
    <source>
        <dbReference type="SAM" id="Phobius"/>
    </source>
</evidence>
<dbReference type="SUPFAM" id="SSF81321">
    <property type="entry name" value="Family A G protein-coupled receptor-like"/>
    <property type="match status" value="1"/>
</dbReference>
<keyword evidence="7" id="KW-1133">Transmembrane helix</keyword>
<dbReference type="GO" id="GO:0007608">
    <property type="term" value="P:sensory perception of smell"/>
    <property type="evidence" value="ECO:0007669"/>
    <property type="project" value="UniProtKB-KW"/>
</dbReference>
<organism evidence="8 9">
    <name type="scientific">Phrynocephalus forsythii</name>
    <dbReference type="NCBI Taxonomy" id="171643"/>
    <lineage>
        <taxon>Eukaryota</taxon>
        <taxon>Metazoa</taxon>
        <taxon>Chordata</taxon>
        <taxon>Craniata</taxon>
        <taxon>Vertebrata</taxon>
        <taxon>Euteleostomi</taxon>
        <taxon>Lepidosauria</taxon>
        <taxon>Squamata</taxon>
        <taxon>Bifurcata</taxon>
        <taxon>Unidentata</taxon>
        <taxon>Episquamata</taxon>
        <taxon>Toxicofera</taxon>
        <taxon>Iguania</taxon>
        <taxon>Acrodonta</taxon>
        <taxon>Agamidae</taxon>
        <taxon>Agaminae</taxon>
        <taxon>Phrynocephalus</taxon>
    </lineage>
</organism>
<keyword evidence="7" id="KW-0472">Membrane</keyword>
<reference evidence="8" key="1">
    <citation type="journal article" date="2023" name="DNA Res.">
        <title>Chromosome-level genome assembly of Phrynocephalus forsythii using third-generation DNA sequencing and Hi-C analysis.</title>
        <authorList>
            <person name="Qi Y."/>
            <person name="Zhao W."/>
            <person name="Zhao Y."/>
            <person name="Niu C."/>
            <person name="Cao S."/>
            <person name="Zhang Y."/>
        </authorList>
    </citation>
    <scope>NUCLEOTIDE SEQUENCE</scope>
    <source>
        <tissue evidence="8">Muscle</tissue>
    </source>
</reference>
<keyword evidence="6" id="KW-0675">Receptor</keyword>
<evidence type="ECO:0000256" key="2">
    <source>
        <dbReference type="ARBA" id="ARBA00022475"/>
    </source>
</evidence>
<dbReference type="GO" id="GO:0004930">
    <property type="term" value="F:G protein-coupled receptor activity"/>
    <property type="evidence" value="ECO:0007669"/>
    <property type="project" value="UniProtKB-KW"/>
</dbReference>
<evidence type="ECO:0000256" key="6">
    <source>
        <dbReference type="ARBA" id="ARBA00023170"/>
    </source>
</evidence>
<keyword evidence="7" id="KW-0812">Transmembrane</keyword>
<keyword evidence="5" id="KW-0807">Transducer</keyword>
<evidence type="ECO:0000313" key="8">
    <source>
        <dbReference type="EMBL" id="KAJ7307152.1"/>
    </source>
</evidence>
<evidence type="ECO:0000256" key="4">
    <source>
        <dbReference type="ARBA" id="ARBA00022725"/>
    </source>
</evidence>
<dbReference type="Gene3D" id="1.20.1070.10">
    <property type="entry name" value="Rhodopsin 7-helix transmembrane proteins"/>
    <property type="match status" value="1"/>
</dbReference>
<comment type="subcellular location">
    <subcellularLocation>
        <location evidence="1">Cell membrane</location>
        <topology evidence="1">Multi-pass membrane protein</topology>
    </subcellularLocation>
</comment>
<dbReference type="AlphaFoldDB" id="A0A9Q0X9H1"/>
<dbReference type="PANTHER" id="PTHR24242:SF227">
    <property type="entry name" value="OLFACTORY RECEPTOR"/>
    <property type="match status" value="1"/>
</dbReference>
<name>A0A9Q0X9H1_9SAUR</name>
<sequence length="96" mass="11309">MSKKEKKPRVEGQLSEDVRTFNQTKVMDFIIVGFLNTEHFHLFLFFLLFVIYLLTILGNLMVFTAIHMDPHLLTPMYIFSQRIVLLGDLVHHDHHA</sequence>
<evidence type="ECO:0000256" key="5">
    <source>
        <dbReference type="ARBA" id="ARBA00023040"/>
    </source>
</evidence>
<gene>
    <name evidence="8" type="ORF">JRQ81_009136</name>
</gene>
<keyword evidence="5" id="KW-0297">G-protein coupled receptor</keyword>
<keyword evidence="2" id="KW-1003">Cell membrane</keyword>